<proteinExistence type="predicted"/>
<organism evidence="1 2">
    <name type="scientific">Quadrisphaera setariae</name>
    <dbReference type="NCBI Taxonomy" id="2593304"/>
    <lineage>
        <taxon>Bacteria</taxon>
        <taxon>Bacillati</taxon>
        <taxon>Actinomycetota</taxon>
        <taxon>Actinomycetes</taxon>
        <taxon>Kineosporiales</taxon>
        <taxon>Kineosporiaceae</taxon>
        <taxon>Quadrisphaera</taxon>
    </lineage>
</organism>
<keyword evidence="2" id="KW-1185">Reference proteome</keyword>
<comment type="caution">
    <text evidence="1">The sequence shown here is derived from an EMBL/GenBank/DDBJ whole genome shotgun (WGS) entry which is preliminary data.</text>
</comment>
<dbReference type="RefSeq" id="WP_147926100.1">
    <property type="nucleotide sequence ID" value="NZ_VKAC01000005.1"/>
</dbReference>
<name>A0A5C8ZER0_9ACTN</name>
<sequence>MPEPHEIEGPFAGIAADVVAGAVFAAVAGGGVAGVLAGAFQPIATRALELSSREMVGHQQRGVAVYVVGAAQAGVEPQELLDKAAEGPDRLHLACSAAQAAGESRYPERIIALGRALARGLLAEDDAVLDHEQLVVEALSRLDRPHLVVLWALLEDEPGRSPGSWRQLTLSWVELQERIPGYGAASLTRLVAALDREGLLDTPTMSTVAPDDGRPDDLHPGEFLAVSDFGIDVMTELLQAGLQRPS</sequence>
<dbReference type="AlphaFoldDB" id="A0A5C8ZER0"/>
<accession>A0A5C8ZER0</accession>
<reference evidence="1 2" key="1">
    <citation type="submission" date="2019-07" db="EMBL/GenBank/DDBJ databases">
        <title>Quadrisphaera sp. strain DD2A genome sequencing and assembly.</title>
        <authorList>
            <person name="Kim I."/>
        </authorList>
    </citation>
    <scope>NUCLEOTIDE SEQUENCE [LARGE SCALE GENOMIC DNA]</scope>
    <source>
        <strain evidence="1 2">DD2A</strain>
    </source>
</reference>
<evidence type="ECO:0000313" key="1">
    <source>
        <dbReference type="EMBL" id="TXR56307.1"/>
    </source>
</evidence>
<protein>
    <submittedName>
        <fullName evidence="1">Uncharacterized protein</fullName>
    </submittedName>
</protein>
<evidence type="ECO:0000313" key="2">
    <source>
        <dbReference type="Proteomes" id="UP000321234"/>
    </source>
</evidence>
<gene>
    <name evidence="1" type="ORF">FMM08_09315</name>
</gene>
<dbReference type="EMBL" id="VKAC01000005">
    <property type="protein sequence ID" value="TXR56307.1"/>
    <property type="molecule type" value="Genomic_DNA"/>
</dbReference>
<dbReference type="Proteomes" id="UP000321234">
    <property type="component" value="Unassembled WGS sequence"/>
</dbReference>